<keyword evidence="3" id="KW-0133">Cell shape</keyword>
<comment type="similarity">
    <text evidence="1">Belongs to the MreC family.</text>
</comment>
<evidence type="ECO:0000256" key="1">
    <source>
        <dbReference type="ARBA" id="ARBA00009369"/>
    </source>
</evidence>
<dbReference type="STRING" id="1548208.AXK12_04850"/>
<dbReference type="GO" id="GO:0008360">
    <property type="term" value="P:regulation of cell shape"/>
    <property type="evidence" value="ECO:0007669"/>
    <property type="project" value="UniProtKB-KW"/>
</dbReference>
<evidence type="ECO:0000259" key="6">
    <source>
        <dbReference type="Pfam" id="PF04085"/>
    </source>
</evidence>
<gene>
    <name evidence="7" type="ORF">AXK12_04850</name>
</gene>
<dbReference type="Gene3D" id="2.40.10.340">
    <property type="entry name" value="Rod shape-determining protein MreC, domain 1"/>
    <property type="match status" value="1"/>
</dbReference>
<feature type="domain" description="Rod shape-determining protein MreC beta-barrel core" evidence="6">
    <location>
        <begin position="117"/>
        <end position="285"/>
    </location>
</feature>
<dbReference type="AlphaFoldDB" id="A0A139SM47"/>
<dbReference type="RefSeq" id="WP_068711818.1">
    <property type="nucleotide sequence ID" value="NZ_LSZP01000036.1"/>
</dbReference>
<evidence type="ECO:0000256" key="3">
    <source>
        <dbReference type="ARBA" id="ARBA00022960"/>
    </source>
</evidence>
<dbReference type="InterPro" id="IPR042175">
    <property type="entry name" value="Cell/Rod_MreC_2"/>
</dbReference>
<dbReference type="GO" id="GO:0005886">
    <property type="term" value="C:plasma membrane"/>
    <property type="evidence" value="ECO:0007669"/>
    <property type="project" value="TreeGrafter"/>
</dbReference>
<keyword evidence="8" id="KW-1185">Reference proteome</keyword>
<evidence type="ECO:0000313" key="7">
    <source>
        <dbReference type="EMBL" id="KXU35648.1"/>
    </source>
</evidence>
<dbReference type="InterPro" id="IPR055342">
    <property type="entry name" value="MreC_beta-barrel_core"/>
</dbReference>
<dbReference type="InterPro" id="IPR007221">
    <property type="entry name" value="MreC"/>
</dbReference>
<dbReference type="PANTHER" id="PTHR34138">
    <property type="entry name" value="CELL SHAPE-DETERMINING PROTEIN MREC"/>
    <property type="match status" value="1"/>
</dbReference>
<evidence type="ECO:0000256" key="4">
    <source>
        <dbReference type="ARBA" id="ARBA00032089"/>
    </source>
</evidence>
<name>A0A139SM47_9BACT</name>
<protein>
    <recommendedName>
        <fullName evidence="2">Cell shape-determining protein MreC</fullName>
    </recommendedName>
    <alternativeName>
        <fullName evidence="4">Cell shape protein MreC</fullName>
    </alternativeName>
</protein>
<reference evidence="7 8" key="1">
    <citation type="submission" date="2016-02" db="EMBL/GenBank/DDBJ databases">
        <authorList>
            <person name="Wen L."/>
            <person name="He K."/>
            <person name="Yang H."/>
        </authorList>
    </citation>
    <scope>NUCLEOTIDE SEQUENCE [LARGE SCALE GENOMIC DNA]</scope>
    <source>
        <strain evidence="7 8">CV41</strain>
    </source>
</reference>
<feature type="region of interest" description="Disordered" evidence="5">
    <location>
        <begin position="213"/>
        <end position="233"/>
    </location>
</feature>
<proteinExistence type="inferred from homology"/>
<evidence type="ECO:0000256" key="2">
    <source>
        <dbReference type="ARBA" id="ARBA00013855"/>
    </source>
</evidence>
<dbReference type="InterPro" id="IPR042177">
    <property type="entry name" value="Cell/Rod_1"/>
</dbReference>
<dbReference type="PANTHER" id="PTHR34138:SF1">
    <property type="entry name" value="CELL SHAPE-DETERMINING PROTEIN MREC"/>
    <property type="match status" value="1"/>
</dbReference>
<organism evidence="7 8">
    <name type="scientific">Cephaloticoccus capnophilus</name>
    <dbReference type="NCBI Taxonomy" id="1548208"/>
    <lineage>
        <taxon>Bacteria</taxon>
        <taxon>Pseudomonadati</taxon>
        <taxon>Verrucomicrobiota</taxon>
        <taxon>Opitutia</taxon>
        <taxon>Opitutales</taxon>
        <taxon>Opitutaceae</taxon>
        <taxon>Cephaloticoccus</taxon>
    </lineage>
</organism>
<evidence type="ECO:0000313" key="8">
    <source>
        <dbReference type="Proteomes" id="UP000071392"/>
    </source>
</evidence>
<dbReference type="Proteomes" id="UP000071392">
    <property type="component" value="Unassembled WGS sequence"/>
</dbReference>
<comment type="caution">
    <text evidence="7">The sequence shown here is derived from an EMBL/GenBank/DDBJ whole genome shotgun (WGS) entry which is preliminary data.</text>
</comment>
<dbReference type="Gene3D" id="2.40.10.350">
    <property type="entry name" value="Rod shape-determining protein MreC, domain 2"/>
    <property type="match status" value="1"/>
</dbReference>
<accession>A0A139SM47</accession>
<sequence length="302" mass="33356">MPPRFDQARPFLTLALLLLVWLLVPVFLKSFWRASFFEFQAPIDATASYVRDLQEYWTLRAHSKHELIEAGRDLARINASYALAVQENATLRAQLDRQHALLQIPPPPEHRLEHARVVRRDFSAWWQRLIIRKGRNYGIPTGAPVVFAGGVVGIVSEVHAYTATVDLISSPNVRLAAVIEGDARPISYQGGLNPTLARPRGVIEFVPLDIAQTHSPTANTPNRNGAAPSAPPARRLLTSGLGGVFPAGLQIGQITQLRPNADGLFQSGEVTLDSRLSELREVTILVPTREREQTAEATAQHQ</sequence>
<dbReference type="EMBL" id="LSZP01000036">
    <property type="protein sequence ID" value="KXU35648.1"/>
    <property type="molecule type" value="Genomic_DNA"/>
</dbReference>
<feature type="compositionally biased region" description="Low complexity" evidence="5">
    <location>
        <begin position="221"/>
        <end position="233"/>
    </location>
</feature>
<dbReference type="Pfam" id="PF04085">
    <property type="entry name" value="MreC"/>
    <property type="match status" value="1"/>
</dbReference>
<dbReference type="OrthoDB" id="9792313at2"/>
<evidence type="ECO:0000256" key="5">
    <source>
        <dbReference type="SAM" id="MobiDB-lite"/>
    </source>
</evidence>